<keyword evidence="3" id="KW-1185">Reference proteome</keyword>
<gene>
    <name evidence="2" type="ORF">NHX12_020442</name>
</gene>
<evidence type="ECO:0000313" key="2">
    <source>
        <dbReference type="EMBL" id="KAJ3612165.1"/>
    </source>
</evidence>
<feature type="region of interest" description="Disordered" evidence="1">
    <location>
        <begin position="57"/>
        <end position="87"/>
    </location>
</feature>
<name>A0A9Q0ERM4_9TELE</name>
<dbReference type="EMBL" id="JANIIK010000036">
    <property type="protein sequence ID" value="KAJ3612165.1"/>
    <property type="molecule type" value="Genomic_DNA"/>
</dbReference>
<proteinExistence type="predicted"/>
<evidence type="ECO:0000313" key="3">
    <source>
        <dbReference type="Proteomes" id="UP001148018"/>
    </source>
</evidence>
<sequence length="144" mass="15485">MLRRSGRRCADGGDHIPPPGHGYDGSVASLRSFYTSRWGVGPNGAFPLARRPVSLTPSHGELSNNTSNMDANPYWDPTLGPHTGTPHWDPTLGPTLGPHTGTPHWDPTLGPHTGTPHWDPHWDPTLGPHTGTHTLGPHSGTPLW</sequence>
<dbReference type="Proteomes" id="UP001148018">
    <property type="component" value="Unassembled WGS sequence"/>
</dbReference>
<feature type="compositionally biased region" description="Polar residues" evidence="1">
    <location>
        <begin position="57"/>
        <end position="70"/>
    </location>
</feature>
<evidence type="ECO:0000256" key="1">
    <source>
        <dbReference type="SAM" id="MobiDB-lite"/>
    </source>
</evidence>
<protein>
    <submittedName>
        <fullName evidence="2">Uncharacterized protein</fullName>
    </submittedName>
</protein>
<feature type="non-terminal residue" evidence="2">
    <location>
        <position position="144"/>
    </location>
</feature>
<accession>A0A9Q0ERM4</accession>
<organism evidence="2 3">
    <name type="scientific">Muraenolepis orangiensis</name>
    <name type="common">Patagonian moray cod</name>
    <dbReference type="NCBI Taxonomy" id="630683"/>
    <lineage>
        <taxon>Eukaryota</taxon>
        <taxon>Metazoa</taxon>
        <taxon>Chordata</taxon>
        <taxon>Craniata</taxon>
        <taxon>Vertebrata</taxon>
        <taxon>Euteleostomi</taxon>
        <taxon>Actinopterygii</taxon>
        <taxon>Neopterygii</taxon>
        <taxon>Teleostei</taxon>
        <taxon>Neoteleostei</taxon>
        <taxon>Acanthomorphata</taxon>
        <taxon>Zeiogadaria</taxon>
        <taxon>Gadariae</taxon>
        <taxon>Gadiformes</taxon>
        <taxon>Muraenolepidoidei</taxon>
        <taxon>Muraenolepididae</taxon>
        <taxon>Muraenolepis</taxon>
    </lineage>
</organism>
<feature type="region of interest" description="Disordered" evidence="1">
    <location>
        <begin position="1"/>
        <end position="24"/>
    </location>
</feature>
<dbReference type="AlphaFoldDB" id="A0A9Q0ERM4"/>
<comment type="caution">
    <text evidence="2">The sequence shown here is derived from an EMBL/GenBank/DDBJ whole genome shotgun (WGS) entry which is preliminary data.</text>
</comment>
<reference evidence="2" key="1">
    <citation type="submission" date="2022-07" db="EMBL/GenBank/DDBJ databases">
        <title>Chromosome-level genome of Muraenolepis orangiensis.</title>
        <authorList>
            <person name="Kim J."/>
        </authorList>
    </citation>
    <scope>NUCLEOTIDE SEQUENCE</scope>
    <source>
        <strain evidence="2">KU_S4_2022</strain>
        <tissue evidence="2">Muscle</tissue>
    </source>
</reference>